<dbReference type="KEGG" id="ccp:CHC_T00000577001"/>
<dbReference type="GO" id="GO:0070182">
    <property type="term" value="F:DNA polymerase binding"/>
    <property type="evidence" value="ECO:0007669"/>
    <property type="project" value="TreeGrafter"/>
</dbReference>
<accession>R7QK97</accession>
<proteinExistence type="predicted"/>
<dbReference type="RefSeq" id="XP_005718057.1">
    <property type="nucleotide sequence ID" value="XM_005718000.1"/>
</dbReference>
<protein>
    <recommendedName>
        <fullName evidence="2">FANCI solenoid 4 domain-containing protein</fullName>
    </recommendedName>
</protein>
<dbReference type="GeneID" id="17325775"/>
<dbReference type="Pfam" id="PF14678">
    <property type="entry name" value="FANCI_S4"/>
    <property type="match status" value="1"/>
</dbReference>
<dbReference type="InterPro" id="IPR026171">
    <property type="entry name" value="FANCI"/>
</dbReference>
<evidence type="ECO:0000313" key="3">
    <source>
        <dbReference type="EMBL" id="CDF38188.1"/>
    </source>
</evidence>
<dbReference type="EMBL" id="HG001901">
    <property type="protein sequence ID" value="CDF38188.1"/>
    <property type="molecule type" value="Genomic_DNA"/>
</dbReference>
<name>R7QK97_CHOCR</name>
<dbReference type="GO" id="GO:0006281">
    <property type="term" value="P:DNA repair"/>
    <property type="evidence" value="ECO:0007669"/>
    <property type="project" value="InterPro"/>
</dbReference>
<dbReference type="PANTHER" id="PTHR21818:SF0">
    <property type="entry name" value="FANCONI ANEMIA GROUP I PROTEIN"/>
    <property type="match status" value="1"/>
</dbReference>
<dbReference type="InterPro" id="IPR029314">
    <property type="entry name" value="FANCI_S4"/>
</dbReference>
<evidence type="ECO:0000259" key="2">
    <source>
        <dbReference type="Pfam" id="PF14678"/>
    </source>
</evidence>
<organism evidence="3 4">
    <name type="scientific">Chondrus crispus</name>
    <name type="common">Carrageen Irish moss</name>
    <name type="synonym">Polymorpha crispa</name>
    <dbReference type="NCBI Taxonomy" id="2769"/>
    <lineage>
        <taxon>Eukaryota</taxon>
        <taxon>Rhodophyta</taxon>
        <taxon>Florideophyceae</taxon>
        <taxon>Rhodymeniophycidae</taxon>
        <taxon>Gigartinales</taxon>
        <taxon>Gigartinaceae</taxon>
        <taxon>Chondrus</taxon>
    </lineage>
</organism>
<keyword evidence="4" id="KW-1185">Reference proteome</keyword>
<evidence type="ECO:0000313" key="4">
    <source>
        <dbReference type="Proteomes" id="UP000012073"/>
    </source>
</evidence>
<dbReference type="Proteomes" id="UP000012073">
    <property type="component" value="Unassembled WGS sequence"/>
</dbReference>
<reference evidence="4" key="1">
    <citation type="journal article" date="2013" name="Proc. Natl. Acad. Sci. U.S.A.">
        <title>Genome structure and metabolic features in the red seaweed Chondrus crispus shed light on evolution of the Archaeplastida.</title>
        <authorList>
            <person name="Collen J."/>
            <person name="Porcel B."/>
            <person name="Carre W."/>
            <person name="Ball S.G."/>
            <person name="Chaparro C."/>
            <person name="Tonon T."/>
            <person name="Barbeyron T."/>
            <person name="Michel G."/>
            <person name="Noel B."/>
            <person name="Valentin K."/>
            <person name="Elias M."/>
            <person name="Artiguenave F."/>
            <person name="Arun A."/>
            <person name="Aury J.M."/>
            <person name="Barbosa-Neto J.F."/>
            <person name="Bothwell J.H."/>
            <person name="Bouget F.Y."/>
            <person name="Brillet L."/>
            <person name="Cabello-Hurtado F."/>
            <person name="Capella-Gutierrez S."/>
            <person name="Charrier B."/>
            <person name="Cladiere L."/>
            <person name="Cock J.M."/>
            <person name="Coelho S.M."/>
            <person name="Colleoni C."/>
            <person name="Czjzek M."/>
            <person name="Da Silva C."/>
            <person name="Delage L."/>
            <person name="Denoeud F."/>
            <person name="Deschamps P."/>
            <person name="Dittami S.M."/>
            <person name="Gabaldon T."/>
            <person name="Gachon C.M."/>
            <person name="Groisillier A."/>
            <person name="Herve C."/>
            <person name="Jabbari K."/>
            <person name="Katinka M."/>
            <person name="Kloareg B."/>
            <person name="Kowalczyk N."/>
            <person name="Labadie K."/>
            <person name="Leblanc C."/>
            <person name="Lopez P.J."/>
            <person name="McLachlan D.H."/>
            <person name="Meslet-Cladiere L."/>
            <person name="Moustafa A."/>
            <person name="Nehr Z."/>
            <person name="Nyvall Collen P."/>
            <person name="Panaud O."/>
            <person name="Partensky F."/>
            <person name="Poulain J."/>
            <person name="Rensing S.A."/>
            <person name="Rousvoal S."/>
            <person name="Samson G."/>
            <person name="Symeonidi A."/>
            <person name="Weissenbach J."/>
            <person name="Zambounis A."/>
            <person name="Wincker P."/>
            <person name="Boyen C."/>
        </authorList>
    </citation>
    <scope>NUCLEOTIDE SEQUENCE [LARGE SCALE GENOMIC DNA]</scope>
    <source>
        <strain evidence="4">cv. Stackhouse</strain>
    </source>
</reference>
<feature type="domain" description="FANCI solenoid 4" evidence="2">
    <location>
        <begin position="164"/>
        <end position="420"/>
    </location>
</feature>
<gene>
    <name evidence="3" type="ORF">CHC_T00000577001</name>
</gene>
<dbReference type="PhylomeDB" id="R7QK97"/>
<sequence length="453" mass="50409">MGDFKRFRRSASNTPGQGGITALQISERCACAATFLAKQKHSGLLPFCNALLLTSTKSEEGHECEEEIFEGAAGALEQLVSTLLDDELFKEAALALRTHDAIVTGICETLPTVEKTSSFLDKRVQWAVDMFCERKISDIGMVKTLVHACLLYTENNNDLRRAGHLSLRLLEVIGDCDENALSPKVGSDNNEKLCSALSVTQETSLAVVDATLDAVDRAICDVEWCLGRMTSLEAAVGTSSIHADSTHSKGDQVENFTFMQKENISKQAIRAEDAAQVRLEGIVRTLRGLARCAIAKWSHQERLLKTITRAYKLISTATQAQAKRRGDPRTTFISLINECKGLAPTLWTYLAFAGAEAVDIESTKGASRAAREARIMPQLVYEVEKFEKVLIAVQKRTKINLLRGMRRNIARDFRIREDLLREEQSSDERMGEEEVKQLENPRMNQGNAKRRRT</sequence>
<feature type="region of interest" description="Disordered" evidence="1">
    <location>
        <begin position="421"/>
        <end position="453"/>
    </location>
</feature>
<dbReference type="AlphaFoldDB" id="R7QK97"/>
<feature type="compositionally biased region" description="Basic and acidic residues" evidence="1">
    <location>
        <begin position="421"/>
        <end position="439"/>
    </location>
</feature>
<dbReference type="Gramene" id="CDF38188">
    <property type="protein sequence ID" value="CDF38188"/>
    <property type="gene ID" value="CHC_T00000577001"/>
</dbReference>
<evidence type="ECO:0000256" key="1">
    <source>
        <dbReference type="SAM" id="MobiDB-lite"/>
    </source>
</evidence>
<dbReference type="PANTHER" id="PTHR21818">
    <property type="entry name" value="BC025462 PROTEIN"/>
    <property type="match status" value="1"/>
</dbReference>
<dbReference type="OrthoDB" id="195089at2759"/>
<dbReference type="STRING" id="2769.R7QK97"/>